<dbReference type="AlphaFoldDB" id="A0AAD4NJM1"/>
<keyword evidence="2" id="KW-1185">Reference proteome</keyword>
<evidence type="ECO:0000313" key="1">
    <source>
        <dbReference type="EMBL" id="KAI1729421.1"/>
    </source>
</evidence>
<gene>
    <name evidence="1" type="ORF">DdX_01662</name>
</gene>
<reference evidence="1" key="1">
    <citation type="submission" date="2022-01" db="EMBL/GenBank/DDBJ databases">
        <title>Genome Sequence Resource for Two Populations of Ditylenchus destructor, the Migratory Endoparasitic Phytonematode.</title>
        <authorList>
            <person name="Zhang H."/>
            <person name="Lin R."/>
            <person name="Xie B."/>
        </authorList>
    </citation>
    <scope>NUCLEOTIDE SEQUENCE</scope>
    <source>
        <strain evidence="1">BazhouSP</strain>
    </source>
</reference>
<accession>A0AAD4NJM1</accession>
<dbReference type="EMBL" id="JAKKPZ010000001">
    <property type="protein sequence ID" value="KAI1729421.1"/>
    <property type="molecule type" value="Genomic_DNA"/>
</dbReference>
<name>A0AAD4NJM1_9BILA</name>
<comment type="caution">
    <text evidence="1">The sequence shown here is derived from an EMBL/GenBank/DDBJ whole genome shotgun (WGS) entry which is preliminary data.</text>
</comment>
<protein>
    <submittedName>
        <fullName evidence="1">Neuropeptide-Like Protein</fullName>
    </submittedName>
</protein>
<keyword evidence="1" id="KW-0527">Neuropeptide</keyword>
<sequence length="174" mass="19053">MEPLSAQKQCKPFPSIRNILSLFAGYILIMCFSLDAVSSKELHSVTSPVQQQSLDNANHMLLFDEYLRRLIELEKQIGTANANYLKQNSESPEKRASAVPFSGGVYGKRASIPFSGGVYGRKRASSNTLPFSGGLYGKRSGIIADLSAEEPLFFDRASISIRSPMPINGGLYGR</sequence>
<dbReference type="Proteomes" id="UP001201812">
    <property type="component" value="Unassembled WGS sequence"/>
</dbReference>
<proteinExistence type="predicted"/>
<dbReference type="GO" id="GO:0007218">
    <property type="term" value="P:neuropeptide signaling pathway"/>
    <property type="evidence" value="ECO:0007669"/>
    <property type="project" value="UniProtKB-KW"/>
</dbReference>
<evidence type="ECO:0000313" key="2">
    <source>
        <dbReference type="Proteomes" id="UP001201812"/>
    </source>
</evidence>
<organism evidence="1 2">
    <name type="scientific">Ditylenchus destructor</name>
    <dbReference type="NCBI Taxonomy" id="166010"/>
    <lineage>
        <taxon>Eukaryota</taxon>
        <taxon>Metazoa</taxon>
        <taxon>Ecdysozoa</taxon>
        <taxon>Nematoda</taxon>
        <taxon>Chromadorea</taxon>
        <taxon>Rhabditida</taxon>
        <taxon>Tylenchina</taxon>
        <taxon>Tylenchomorpha</taxon>
        <taxon>Sphaerularioidea</taxon>
        <taxon>Anguinidae</taxon>
        <taxon>Anguininae</taxon>
        <taxon>Ditylenchus</taxon>
    </lineage>
</organism>